<name>A0AAW3BBR3_9TRYP</name>
<keyword evidence="3" id="KW-1185">Reference proteome</keyword>
<dbReference type="EMBL" id="JBAMZN010000035">
    <property type="protein sequence ID" value="KAL0518767.1"/>
    <property type="molecule type" value="Genomic_DNA"/>
</dbReference>
<gene>
    <name evidence="2" type="ORF">Q4I28_007041</name>
</gene>
<organism evidence="2 3">
    <name type="scientific">Leishmania naiffi</name>
    <dbReference type="NCBI Taxonomy" id="5678"/>
    <lineage>
        <taxon>Eukaryota</taxon>
        <taxon>Discoba</taxon>
        <taxon>Euglenozoa</taxon>
        <taxon>Kinetoplastea</taxon>
        <taxon>Metakinetoplastina</taxon>
        <taxon>Trypanosomatida</taxon>
        <taxon>Trypanosomatidae</taxon>
        <taxon>Leishmaniinae</taxon>
        <taxon>Leishmania</taxon>
        <taxon>Leishmania naiffi species complex</taxon>
    </lineage>
</organism>
<evidence type="ECO:0000256" key="1">
    <source>
        <dbReference type="SAM" id="MobiDB-lite"/>
    </source>
</evidence>
<reference evidence="2 3" key="1">
    <citation type="submission" date="2024-02" db="EMBL/GenBank/DDBJ databases">
        <title>FIRST GENOME SEQUENCES OF Leishmania (Viannia) shawi, Leishmania (Viannia) lindenbergi AND Leishmania (Viannia) utingensis.</title>
        <authorList>
            <person name="Resadore F."/>
            <person name="Custodio M.G.F."/>
            <person name="Boite M.C."/>
            <person name="Cupolillo E."/>
            <person name="Ferreira G.E.M."/>
        </authorList>
    </citation>
    <scope>NUCLEOTIDE SEQUENCE [LARGE SCALE GENOMIC DNA]</scope>
    <source>
        <strain evidence="2 3">MDAS/BR/1979/M5533</strain>
    </source>
</reference>
<evidence type="ECO:0000313" key="3">
    <source>
        <dbReference type="Proteomes" id="UP001501274"/>
    </source>
</evidence>
<protein>
    <submittedName>
        <fullName evidence="2">Uncharacterized protein</fullName>
    </submittedName>
</protein>
<feature type="region of interest" description="Disordered" evidence="1">
    <location>
        <begin position="250"/>
        <end position="279"/>
    </location>
</feature>
<proteinExistence type="predicted"/>
<feature type="region of interest" description="Disordered" evidence="1">
    <location>
        <begin position="546"/>
        <end position="575"/>
    </location>
</feature>
<feature type="compositionally biased region" description="Basic residues" evidence="1">
    <location>
        <begin position="561"/>
        <end position="572"/>
    </location>
</feature>
<dbReference type="AlphaFoldDB" id="A0AAW3BBR3"/>
<sequence>MRDVVALFIEASVAKGEWKAALSALQLHRDSQSSSSTTSACSLLAVETSSNLFRLSSTLSSKGEWIAALVVLRSAALPFAAQGCKPYSSAYLTARIQAYQHVLKACCNGSPVEVLGNASTVTRATVSARGVDSSTEEMSFECVLALAKEAFCVSNSVPELFGRDETLGEEPAERDLAKPLVAPVGPTSVGSDAETACVEDLLRWCRAELPRRRSLTGVATFEQTEAAIQQLTELSAVAFRTISDIHTAVSHKPSRELESKAASHSVAGTSHTRAASDVQRAEDDLTKLLASNSRTTGAWATSLNFLRRIPAECVTGHLFTALLRHLLQHHRGGEVEQLVRTFVLPERSGGGSVQSPLPALTHTPPSRATARALRADSVVIKTVAEACHRLRCSDLAAALLLDKETLPAMTPSAAVPLVMTLRDAGAYSSVLLWWELLRKEESVLRYPLLRHAKLSSYVASCVLRSTTEETQQAASFSTAKETRASPAPRWTGEWHSALDVFRDAEAPAHDPALVLLFQLRLLRQAGQWKAAVQLFNAFCQAHPNVVDSEQPPPDLAGQEHHGRHKDRRRWRTRRETPYLAPGKERVSAMKSAWAVLTEEHAEQWIPPPVLVHLRRQGQNVQS</sequence>
<accession>A0AAW3BBR3</accession>
<evidence type="ECO:0000313" key="2">
    <source>
        <dbReference type="EMBL" id="KAL0518767.1"/>
    </source>
</evidence>
<dbReference type="Proteomes" id="UP001501274">
    <property type="component" value="Unassembled WGS sequence"/>
</dbReference>
<comment type="caution">
    <text evidence="2">The sequence shown here is derived from an EMBL/GenBank/DDBJ whole genome shotgun (WGS) entry which is preliminary data.</text>
</comment>